<organism evidence="9 13">
    <name type="scientific">Hungatella hathewayi</name>
    <dbReference type="NCBI Taxonomy" id="154046"/>
    <lineage>
        <taxon>Bacteria</taxon>
        <taxon>Bacillati</taxon>
        <taxon>Bacillota</taxon>
        <taxon>Clostridia</taxon>
        <taxon>Lachnospirales</taxon>
        <taxon>Lachnospiraceae</taxon>
        <taxon>Hungatella</taxon>
    </lineage>
</organism>
<keyword evidence="6 7" id="KW-0472">Membrane</keyword>
<dbReference type="Gene3D" id="1.10.3720.10">
    <property type="entry name" value="MetI-like"/>
    <property type="match status" value="1"/>
</dbReference>
<keyword evidence="4 7" id="KW-0812">Transmembrane</keyword>
<keyword evidence="5 7" id="KW-1133">Transmembrane helix</keyword>
<dbReference type="AlphaFoldDB" id="A0A174FBS2"/>
<evidence type="ECO:0000313" key="14">
    <source>
        <dbReference type="Proteomes" id="UP000261023"/>
    </source>
</evidence>
<evidence type="ECO:0000256" key="6">
    <source>
        <dbReference type="ARBA" id="ARBA00023136"/>
    </source>
</evidence>
<dbReference type="OrthoDB" id="42677at2"/>
<evidence type="ECO:0000256" key="4">
    <source>
        <dbReference type="ARBA" id="ARBA00022692"/>
    </source>
</evidence>
<feature type="transmembrane region" description="Helical" evidence="7">
    <location>
        <begin position="142"/>
        <end position="161"/>
    </location>
</feature>
<dbReference type="EMBL" id="CYZE01000007">
    <property type="protein sequence ID" value="CUO47221.1"/>
    <property type="molecule type" value="Genomic_DNA"/>
</dbReference>
<evidence type="ECO:0000256" key="3">
    <source>
        <dbReference type="ARBA" id="ARBA00022475"/>
    </source>
</evidence>
<dbReference type="PANTHER" id="PTHR43744">
    <property type="entry name" value="ABC TRANSPORTER PERMEASE PROTEIN MG189-RELATED-RELATED"/>
    <property type="match status" value="1"/>
</dbReference>
<evidence type="ECO:0000313" key="15">
    <source>
        <dbReference type="Proteomes" id="UP000261257"/>
    </source>
</evidence>
<name>A0A174FBS2_9FIRM</name>
<reference evidence="14 15" key="2">
    <citation type="submission" date="2018-08" db="EMBL/GenBank/DDBJ databases">
        <title>A genome reference for cultivated species of the human gut microbiota.</title>
        <authorList>
            <person name="Zou Y."/>
            <person name="Xue W."/>
            <person name="Luo G."/>
        </authorList>
    </citation>
    <scope>NUCLEOTIDE SEQUENCE [LARGE SCALE GENOMIC DNA]</scope>
    <source>
        <strain evidence="10 14">AF19-13AC</strain>
        <strain evidence="12 15">TF05-11AC</strain>
        <strain evidence="11 16">TM09-12</strain>
    </source>
</reference>
<evidence type="ECO:0000259" key="8">
    <source>
        <dbReference type="PROSITE" id="PS50928"/>
    </source>
</evidence>
<evidence type="ECO:0000256" key="2">
    <source>
        <dbReference type="ARBA" id="ARBA00022448"/>
    </source>
</evidence>
<dbReference type="PROSITE" id="PS50928">
    <property type="entry name" value="ABC_TM1"/>
    <property type="match status" value="1"/>
</dbReference>
<accession>A0A174FBS2</accession>
<dbReference type="Proteomes" id="UP000095651">
    <property type="component" value="Unassembled WGS sequence"/>
</dbReference>
<dbReference type="EMBL" id="QTJW01000002">
    <property type="protein sequence ID" value="RGD72273.1"/>
    <property type="molecule type" value="Genomic_DNA"/>
</dbReference>
<proteinExistence type="inferred from homology"/>
<gene>
    <name evidence="9" type="primary">ycjP_54</name>
    <name evidence="10" type="ORF">DWX31_03685</name>
    <name evidence="12" type="ORF">DXC39_10580</name>
    <name evidence="11" type="ORF">DXD79_24200</name>
    <name evidence="9" type="ORF">ERS852407_02912</name>
</gene>
<evidence type="ECO:0000313" key="12">
    <source>
        <dbReference type="EMBL" id="RGM05864.1"/>
    </source>
</evidence>
<dbReference type="CDD" id="cd06261">
    <property type="entry name" value="TM_PBP2"/>
    <property type="match status" value="1"/>
</dbReference>
<dbReference type="GO" id="GO:0055085">
    <property type="term" value="P:transmembrane transport"/>
    <property type="evidence" value="ECO:0007669"/>
    <property type="project" value="InterPro"/>
</dbReference>
<feature type="transmembrane region" description="Helical" evidence="7">
    <location>
        <begin position="12"/>
        <end position="34"/>
    </location>
</feature>
<dbReference type="Proteomes" id="UP000263014">
    <property type="component" value="Unassembled WGS sequence"/>
</dbReference>
<dbReference type="GeneID" id="86059629"/>
<evidence type="ECO:0000256" key="5">
    <source>
        <dbReference type="ARBA" id="ARBA00022989"/>
    </source>
</evidence>
<evidence type="ECO:0000313" key="11">
    <source>
        <dbReference type="EMBL" id="RGI99235.1"/>
    </source>
</evidence>
<keyword evidence="9" id="KW-0762">Sugar transport</keyword>
<dbReference type="Pfam" id="PF00528">
    <property type="entry name" value="BPD_transp_1"/>
    <property type="match status" value="1"/>
</dbReference>
<evidence type="ECO:0000256" key="7">
    <source>
        <dbReference type="RuleBase" id="RU363032"/>
    </source>
</evidence>
<sequence length="280" mass="31319">MNRDKAKRQVKTLLNHGLLLIIGLAWIYPFLWMISASFKDQNEFFKNKLGLIPQNPTFDNVTRIWEKAHFDTYFINTVIVTFFAVFLVLIMTMLAGYAMGRYNFVGKKVVMMVFMSSIAIPLVSTIIPTYEVIKSMKLVGTKLGLILAQAGGAHVIFLLLFSSFFEQIPGELEEAAKVDGCNFFRTFFNIMMPLTKPIATTVVIMETIWAWNAFMLPLVLTLNNPSSRTLAVGLYAFKGENTVDWTGIAAGGVIAVIPIILLFICLQKYFVEGIAGAVKS</sequence>
<dbReference type="InterPro" id="IPR035906">
    <property type="entry name" value="MetI-like_sf"/>
</dbReference>
<evidence type="ECO:0000313" key="16">
    <source>
        <dbReference type="Proteomes" id="UP000263014"/>
    </source>
</evidence>
<keyword evidence="3" id="KW-1003">Cell membrane</keyword>
<evidence type="ECO:0000313" key="10">
    <source>
        <dbReference type="EMBL" id="RGD72273.1"/>
    </source>
</evidence>
<feature type="transmembrane region" description="Helical" evidence="7">
    <location>
        <begin position="73"/>
        <end position="97"/>
    </location>
</feature>
<reference evidence="9 13" key="1">
    <citation type="submission" date="2015-09" db="EMBL/GenBank/DDBJ databases">
        <authorList>
            <consortium name="Pathogen Informatics"/>
        </authorList>
    </citation>
    <scope>NUCLEOTIDE SEQUENCE [LARGE SCALE GENOMIC DNA]</scope>
    <source>
        <strain evidence="9 13">2789STDY5608850</strain>
    </source>
</reference>
<dbReference type="EMBL" id="QSON01000014">
    <property type="protein sequence ID" value="RGI99235.1"/>
    <property type="molecule type" value="Genomic_DNA"/>
</dbReference>
<evidence type="ECO:0000313" key="13">
    <source>
        <dbReference type="Proteomes" id="UP000095651"/>
    </source>
</evidence>
<feature type="transmembrane region" description="Helical" evidence="7">
    <location>
        <begin position="109"/>
        <end position="130"/>
    </location>
</feature>
<protein>
    <submittedName>
        <fullName evidence="9">ABC-type sugar transport system, permease component</fullName>
    </submittedName>
    <submittedName>
        <fullName evidence="10">Carbohydrate ABC transporter permease</fullName>
    </submittedName>
</protein>
<dbReference type="EMBL" id="QSSQ01000006">
    <property type="protein sequence ID" value="RGM05864.1"/>
    <property type="molecule type" value="Genomic_DNA"/>
</dbReference>
<evidence type="ECO:0000313" key="9">
    <source>
        <dbReference type="EMBL" id="CUO47221.1"/>
    </source>
</evidence>
<evidence type="ECO:0000256" key="1">
    <source>
        <dbReference type="ARBA" id="ARBA00004651"/>
    </source>
</evidence>
<feature type="transmembrane region" description="Helical" evidence="7">
    <location>
        <begin position="245"/>
        <end position="266"/>
    </location>
</feature>
<comment type="subcellular location">
    <subcellularLocation>
        <location evidence="1 7">Cell membrane</location>
        <topology evidence="1 7">Multi-pass membrane protein</topology>
    </subcellularLocation>
</comment>
<feature type="domain" description="ABC transmembrane type-1" evidence="8">
    <location>
        <begin position="74"/>
        <end position="266"/>
    </location>
</feature>
<comment type="similarity">
    <text evidence="7">Belongs to the binding-protein-dependent transport system permease family.</text>
</comment>
<dbReference type="RefSeq" id="WP_002600856.1">
    <property type="nucleotide sequence ID" value="NZ_CABIXC010000007.1"/>
</dbReference>
<dbReference type="SUPFAM" id="SSF161098">
    <property type="entry name" value="MetI-like"/>
    <property type="match status" value="1"/>
</dbReference>
<dbReference type="Proteomes" id="UP000261257">
    <property type="component" value="Unassembled WGS sequence"/>
</dbReference>
<dbReference type="PANTHER" id="PTHR43744:SF3">
    <property type="entry name" value="LACTOSE TRANSPORT SYSTEM PERMEASE PROTEIN LACG"/>
    <property type="match status" value="1"/>
</dbReference>
<dbReference type="InterPro" id="IPR000515">
    <property type="entry name" value="MetI-like"/>
</dbReference>
<keyword evidence="2 7" id="KW-0813">Transport</keyword>
<dbReference type="Proteomes" id="UP000261023">
    <property type="component" value="Unassembled WGS sequence"/>
</dbReference>
<dbReference type="GO" id="GO:0005886">
    <property type="term" value="C:plasma membrane"/>
    <property type="evidence" value="ECO:0007669"/>
    <property type="project" value="UniProtKB-SubCell"/>
</dbReference>